<evidence type="ECO:0000256" key="4">
    <source>
        <dbReference type="SAM" id="MobiDB-lite"/>
    </source>
</evidence>
<dbReference type="PROSITE" id="PS00018">
    <property type="entry name" value="EF_HAND_1"/>
    <property type="match status" value="1"/>
</dbReference>
<protein>
    <recommendedName>
        <fullName evidence="6">SpaA-like prealbumin fold domain-containing protein</fullName>
    </recommendedName>
</protein>
<organism evidence="7 9">
    <name type="scientific">Enterococcus malodoratus ATCC 43197</name>
    <dbReference type="NCBI Taxonomy" id="1158601"/>
    <lineage>
        <taxon>Bacteria</taxon>
        <taxon>Bacillati</taxon>
        <taxon>Bacillota</taxon>
        <taxon>Bacilli</taxon>
        <taxon>Lactobacillales</taxon>
        <taxon>Enterococcaceae</taxon>
        <taxon>Enterococcus</taxon>
    </lineage>
</organism>
<dbReference type="Proteomes" id="UP000013783">
    <property type="component" value="Unassembled WGS sequence"/>
</dbReference>
<gene>
    <name evidence="8" type="ORF">I585_03091</name>
    <name evidence="7" type="ORF">UAI_02752</name>
</gene>
<dbReference type="Gene3D" id="2.60.40.10">
    <property type="entry name" value="Immunoglobulins"/>
    <property type="match status" value="2"/>
</dbReference>
<dbReference type="SUPFAM" id="SSF117074">
    <property type="entry name" value="Hypothetical protein PA1324"/>
    <property type="match status" value="1"/>
</dbReference>
<name>R2NXH2_9ENTE</name>
<dbReference type="SUPFAM" id="SSF49478">
    <property type="entry name" value="Cna protein B-type domain"/>
    <property type="match status" value="1"/>
</dbReference>
<evidence type="ECO:0000313" key="7">
    <source>
        <dbReference type="EMBL" id="EOH75743.1"/>
    </source>
</evidence>
<dbReference type="Pfam" id="PF17802">
    <property type="entry name" value="SpaA"/>
    <property type="match status" value="1"/>
</dbReference>
<feature type="region of interest" description="Disordered" evidence="4">
    <location>
        <begin position="327"/>
        <end position="350"/>
    </location>
</feature>
<evidence type="ECO:0000313" key="9">
    <source>
        <dbReference type="Proteomes" id="UP000013783"/>
    </source>
</evidence>
<dbReference type="InterPro" id="IPR018247">
    <property type="entry name" value="EF_Hand_1_Ca_BS"/>
</dbReference>
<sequence>MREKFKQKPIVAVLLPMTLLLGVVILIATSIGPLLNAALETPLVLLENEEGNRVEKFKTKEESENLKLIAKEDGIFELKYDENFFAVPLNDKKEDISLPIYQKADLESQTVKDIFKKIADDAAEFYDGEENEAEKKVTCIQVMESETKGSIYFEFTKDQKQWVKFQRKISSAIDIKVINVSNPNQVQQLFQFEALDQALVEPDTSLEVVETNSTQKTEEVKESSKKKEPKKETDSSKEKKEVATLESSETSDSKVQEEKKEQSEESKQKEPGKDKEETKKTDSPEEVELPKIGTAKSYEKILAVETVETKSSLDKLLKANYESDDSLKKPKYLTDSNNDSRTKSKSSKASKPIIVRDVNISVRTGTASFDSDNVAGHDSSETNDIVRSFDQVSYLISFSIQNTELLTKYKNIRYRVISTLDNAIEIKDGTPKNNGEIANGTYIDKPGGTGAEYSEGVMESVISDTGQVFVPVIMNVYGAENGQKLRPEFKLEIVDATNVESGDLETFNNQYDSSALSKLKVADTIVSAKPSVGVQMVAGEVVSGTTVGVSASSVSGYDVGVTTALKPLPGRASGDYRGSTYPKGAITYTIKLKGTYQRSGTTYTMNTSQYTPMYCHGYAAALKTRSTADWTKISTVQEGDFKKPLAIPHGITKGLYTSQPTGDLSKIGVYDSGKFSGGNTTTSGTPFSNTGYAGVLNPYTYNMTGNRTQSATDKSFSSLEVVYAWDKTTTYNLGSANGWNRYDMSLYIDSVSYDGLTTATDTSVTYPTIITGGGGYVGGPIFTKATNPDKTTGMISLDLNHTWTGVNTGNSRLNQGDSIYLSNFNMTTNPSVQELKAILMWDASAFEYDQTRKPFIDTGEEQSNLDITYRYGVARAATDTPPYTMKVLPYNTTRGKYLWYSSPVTAANAAGGISAVEISVKTYKDSNSLLAYPRIPVTVIGTPGNKTPKGNPITVLQASQFNDRNGSIHHDPVGASGATYQPTIYDSNGNATSIPEGYWSWTGNTAYIEKFNITTKTDVEQSVYQTPDEIKIKVNGVLSGSDSVKYDGALNTTLPKGINYKLGSAKDAYGAPLPDPAATTNGDGTTTLRWSFKEMPLSTGVEVNFSATSDFTQLTFKDTGYTENLTVKTVGEMWVTGSPSNKDKAAESVRSSTDVFIEHLIQQVVLSKTANRPSIEVGENDPVGVDGVSITYKINLVNESVTPIPNAKLLDVLPYDGDSRGTNFHGKYVVEEVKVNDSKAKITYTNNSINESTDPNSISGWSSYTPGTSSVSSIKNAKAFLVTYSMLGVGDNIELTVRIRPENQKAGDVYINNASMNSDLNLPVNSQTAVTRVYGRDLTGYVWYDDDYDGLIGTKKDGTPESPTGNIPVKLYRTSQFDKSYKKQLVKESLTGEKFVDSSGDSLIKTDSNGKYKFENLPEGEYLAEFMIGDLVVQKIVIVTKDHIGSDPKLNSKADQTTYKTPEYNHPELKDLPTLLTGTDKVRHVTDVNAGLTPLSKIRVFKYEEGTAVDSDGDGKLSEAEIEATGKPLKDAEFDLYEGNSTNATNKIGSAKTDKNGWLEYIGLPPGDYTLVETKAPDGFELLKDPIKVTIPTYNYIAKVHVSDNGQTKLPFTGGTKAMRIILIVSASLLVIGMTGVFLHFRPIKVRGGR</sequence>
<comment type="similarity">
    <text evidence="1">Belongs to the serine-aspartate repeat-containing protein (SDr) family.</text>
</comment>
<dbReference type="STRING" id="71451.RV07_GL003974"/>
<dbReference type="InterPro" id="IPR013783">
    <property type="entry name" value="Ig-like_fold"/>
</dbReference>
<evidence type="ECO:0000313" key="8">
    <source>
        <dbReference type="EMBL" id="EOT67570.1"/>
    </source>
</evidence>
<evidence type="ECO:0000256" key="3">
    <source>
        <dbReference type="ARBA" id="ARBA00022729"/>
    </source>
</evidence>
<feature type="transmembrane region" description="Helical" evidence="5">
    <location>
        <begin position="12"/>
        <end position="35"/>
    </location>
</feature>
<feature type="region of interest" description="Disordered" evidence="4">
    <location>
        <begin position="209"/>
        <end position="292"/>
    </location>
</feature>
<feature type="transmembrane region" description="Helical" evidence="5">
    <location>
        <begin position="1618"/>
        <end position="1641"/>
    </location>
</feature>
<dbReference type="Proteomes" id="UP000014148">
    <property type="component" value="Unassembled WGS sequence"/>
</dbReference>
<evidence type="ECO:0000313" key="10">
    <source>
        <dbReference type="Proteomes" id="UP000014148"/>
    </source>
</evidence>
<feature type="compositionally biased region" description="Basic and acidic residues" evidence="4">
    <location>
        <begin position="251"/>
        <end position="283"/>
    </location>
</feature>
<accession>R2NXH2</accession>
<dbReference type="PATRIC" id="fig|1158601.3.peg.2713"/>
<reference evidence="8 10" key="2">
    <citation type="submission" date="2013-03" db="EMBL/GenBank/DDBJ databases">
        <title>The Genome Sequence of Enterococcus malodoratus ATCC_43197 (PacBio/Illumina hybrid assembly).</title>
        <authorList>
            <consortium name="The Broad Institute Genomics Platform"/>
            <consortium name="The Broad Institute Genome Sequencing Center for Infectious Disease"/>
            <person name="Earl A."/>
            <person name="Russ C."/>
            <person name="Gilmore M."/>
            <person name="Surin D."/>
            <person name="Walker B."/>
            <person name="Young S."/>
            <person name="Zeng Q."/>
            <person name="Gargeya S."/>
            <person name="Fitzgerald M."/>
            <person name="Haas B."/>
            <person name="Abouelleil A."/>
            <person name="Allen A.W."/>
            <person name="Alvarado L."/>
            <person name="Arachchi H.M."/>
            <person name="Berlin A.M."/>
            <person name="Chapman S.B."/>
            <person name="Gainer-Dewar J."/>
            <person name="Goldberg J."/>
            <person name="Griggs A."/>
            <person name="Gujja S."/>
            <person name="Hansen M."/>
            <person name="Howarth C."/>
            <person name="Imamovic A."/>
            <person name="Ireland A."/>
            <person name="Larimer J."/>
            <person name="McCowan C."/>
            <person name="Murphy C."/>
            <person name="Pearson M."/>
            <person name="Poon T.W."/>
            <person name="Priest M."/>
            <person name="Roberts A."/>
            <person name="Saif S."/>
            <person name="Shea T."/>
            <person name="Sisk P."/>
            <person name="Sykes S."/>
            <person name="Wortman J."/>
            <person name="Nusbaum C."/>
            <person name="Birren B."/>
        </authorList>
    </citation>
    <scope>NUCLEOTIDE SEQUENCE [LARGE SCALE GENOMIC DNA]</scope>
    <source>
        <strain evidence="8 10">ATCC 43197</strain>
    </source>
</reference>
<evidence type="ECO:0000256" key="5">
    <source>
        <dbReference type="SAM" id="Phobius"/>
    </source>
</evidence>
<dbReference type="eggNOG" id="COG4932">
    <property type="taxonomic scope" value="Bacteria"/>
</dbReference>
<keyword evidence="10" id="KW-1185">Reference proteome</keyword>
<dbReference type="PANTHER" id="PTHR36108:SF13">
    <property type="entry name" value="COLOSSIN-B-RELATED"/>
    <property type="match status" value="1"/>
</dbReference>
<dbReference type="InterPro" id="IPR041033">
    <property type="entry name" value="SpaA_PFL_dom_1"/>
</dbReference>
<keyword evidence="2" id="KW-0964">Secreted</keyword>
<proteinExistence type="inferred from homology"/>
<reference evidence="7 9" key="1">
    <citation type="submission" date="2013-02" db="EMBL/GenBank/DDBJ databases">
        <title>The Genome Sequence of Enterococcus malodoratus ATCC_43197.</title>
        <authorList>
            <consortium name="The Broad Institute Genome Sequencing Platform"/>
            <consortium name="The Broad Institute Genome Sequencing Center for Infectious Disease"/>
            <person name="Earl A.M."/>
            <person name="Gilmore M.S."/>
            <person name="Lebreton F."/>
            <person name="Walker B."/>
            <person name="Young S.K."/>
            <person name="Zeng Q."/>
            <person name="Gargeya S."/>
            <person name="Fitzgerald M."/>
            <person name="Haas B."/>
            <person name="Abouelleil A."/>
            <person name="Alvarado L."/>
            <person name="Arachchi H.M."/>
            <person name="Berlin A.M."/>
            <person name="Chapman S.B."/>
            <person name="Dewar J."/>
            <person name="Goldberg J."/>
            <person name="Griggs A."/>
            <person name="Gujja S."/>
            <person name="Hansen M."/>
            <person name="Howarth C."/>
            <person name="Imamovic A."/>
            <person name="Larimer J."/>
            <person name="McCowan C."/>
            <person name="Murphy C."/>
            <person name="Neiman D."/>
            <person name="Pearson M."/>
            <person name="Priest M."/>
            <person name="Roberts A."/>
            <person name="Saif S."/>
            <person name="Shea T."/>
            <person name="Sisk P."/>
            <person name="Sykes S."/>
            <person name="Wortman J."/>
            <person name="Nusbaum C."/>
            <person name="Birren B."/>
        </authorList>
    </citation>
    <scope>NUCLEOTIDE SEQUENCE [LARGE SCALE GENOMIC DNA]</scope>
    <source>
        <strain evidence="7 9">ATCC 43197</strain>
    </source>
</reference>
<feature type="domain" description="SpaA-like prealbumin fold" evidence="6">
    <location>
        <begin position="1524"/>
        <end position="1604"/>
    </location>
</feature>
<evidence type="ECO:0000259" key="6">
    <source>
        <dbReference type="Pfam" id="PF17802"/>
    </source>
</evidence>
<dbReference type="EMBL" id="ASWA01000003">
    <property type="protein sequence ID" value="EOT67570.1"/>
    <property type="molecule type" value="Genomic_DNA"/>
</dbReference>
<evidence type="ECO:0000256" key="2">
    <source>
        <dbReference type="ARBA" id="ARBA00022525"/>
    </source>
</evidence>
<dbReference type="RefSeq" id="WP_010741553.1">
    <property type="nucleotide sequence ID" value="NZ_KB946251.1"/>
</dbReference>
<keyword evidence="3" id="KW-0732">Signal</keyword>
<keyword evidence="5" id="KW-1133">Transmembrane helix</keyword>
<dbReference type="PANTHER" id="PTHR36108">
    <property type="entry name" value="COLOSSIN-B-RELATED"/>
    <property type="match status" value="1"/>
</dbReference>
<evidence type="ECO:0000256" key="1">
    <source>
        <dbReference type="ARBA" id="ARBA00007257"/>
    </source>
</evidence>
<feature type="compositionally biased region" description="Basic and acidic residues" evidence="4">
    <location>
        <begin position="216"/>
        <end position="243"/>
    </location>
</feature>
<dbReference type="EMBL" id="AJAK01000019">
    <property type="protein sequence ID" value="EOH75743.1"/>
    <property type="molecule type" value="Genomic_DNA"/>
</dbReference>
<keyword evidence="5" id="KW-0472">Membrane</keyword>
<comment type="caution">
    <text evidence="7">The sequence shown here is derived from an EMBL/GenBank/DDBJ whole genome shotgun (WGS) entry which is preliminary data.</text>
</comment>
<dbReference type="OrthoDB" id="2194922at2"/>
<keyword evidence="5" id="KW-0812">Transmembrane</keyword>